<dbReference type="InterPro" id="IPR007497">
    <property type="entry name" value="SIMPL/DUF541"/>
</dbReference>
<protein>
    <submittedName>
        <fullName evidence="1">Uncharacterized conserved protein YggE, contains kinase-interacting SIMPL domain</fullName>
    </submittedName>
</protein>
<organism evidence="1">
    <name type="scientific">Flexilinea flocculi</name>
    <dbReference type="NCBI Taxonomy" id="1678840"/>
    <lineage>
        <taxon>Bacteria</taxon>
        <taxon>Bacillati</taxon>
        <taxon>Chloroflexota</taxon>
        <taxon>Anaerolineae</taxon>
        <taxon>Anaerolineales</taxon>
        <taxon>Anaerolineaceae</taxon>
        <taxon>Flexilinea</taxon>
    </lineage>
</organism>
<keyword evidence="1" id="KW-0418">Kinase</keyword>
<dbReference type="OrthoDB" id="9785192at2"/>
<dbReference type="InterPro" id="IPR052022">
    <property type="entry name" value="26kDa_periplasmic_antigen"/>
</dbReference>
<reference evidence="1" key="1">
    <citation type="journal article" date="2015" name="Genome Announc.">
        <title>Draft Genome Sequence of Anaerolineae Strain TC1, a Novel Isolate from a Methanogenic Wastewater Treatment System.</title>
        <authorList>
            <person name="Matsuura N."/>
            <person name="Tourlousse D.M."/>
            <person name="Sun L."/>
            <person name="Toyonaga M."/>
            <person name="Kuroda K."/>
            <person name="Ohashi A."/>
            <person name="Cruz R."/>
            <person name="Yamaguchi T."/>
            <person name="Sekiguchi Y."/>
        </authorList>
    </citation>
    <scope>NUCLEOTIDE SEQUENCE [LARGE SCALE GENOMIC DNA]</scope>
    <source>
        <strain evidence="1">TC1</strain>
    </source>
</reference>
<dbReference type="Gene3D" id="3.30.110.170">
    <property type="entry name" value="Protein of unknown function (DUF541), domain 1"/>
    <property type="match status" value="1"/>
</dbReference>
<keyword evidence="2" id="KW-1185">Reference proteome</keyword>
<keyword evidence="1" id="KW-0808">Transferase</keyword>
<dbReference type="Proteomes" id="UP000053370">
    <property type="component" value="Unassembled WGS sequence"/>
</dbReference>
<dbReference type="GO" id="GO:0016301">
    <property type="term" value="F:kinase activity"/>
    <property type="evidence" value="ECO:0007669"/>
    <property type="project" value="UniProtKB-KW"/>
</dbReference>
<evidence type="ECO:0000313" key="1">
    <source>
        <dbReference type="EMBL" id="GAP40601.1"/>
    </source>
</evidence>
<accession>A0A0S7BUZ6</accession>
<dbReference type="AlphaFoldDB" id="A0A0S7BUZ6"/>
<dbReference type="PANTHER" id="PTHR34387">
    <property type="entry name" value="SLR1258 PROTEIN"/>
    <property type="match status" value="1"/>
</dbReference>
<evidence type="ECO:0000313" key="2">
    <source>
        <dbReference type="Proteomes" id="UP000053370"/>
    </source>
</evidence>
<dbReference type="GO" id="GO:0006974">
    <property type="term" value="P:DNA damage response"/>
    <property type="evidence" value="ECO:0007669"/>
    <property type="project" value="TreeGrafter"/>
</dbReference>
<dbReference type="Gene3D" id="3.30.70.2970">
    <property type="entry name" value="Protein of unknown function (DUF541), domain 2"/>
    <property type="match status" value="1"/>
</dbReference>
<dbReference type="RefSeq" id="WP_062280108.1">
    <property type="nucleotide sequence ID" value="NZ_DF968181.1"/>
</dbReference>
<gene>
    <name evidence="1" type="ORF">ATC1_13578</name>
</gene>
<sequence length="244" mass="26346">MKLQTMNYSRTILLVVFVLTMFLGFNTAVSADGVQLIQVTGRGVMSLPPDIVKISIGINTEKENIQEAINENTSRVESVKSALLSIGIAETDIKTVSYSLYSSLKYYRDNTAGPDEYIYTVYYSFEITLRDASKLNTVLDACVNNGANNVTGITYDSTGREAAYDEARNLAIDDATSKAQKIAEKLGVKIRNVDSIKVSDNSSGFDYSAMMGMGGGGDGAVSPSIEPGLVNVNVDVEMSFAYSL</sequence>
<dbReference type="EMBL" id="DF968181">
    <property type="protein sequence ID" value="GAP40601.1"/>
    <property type="molecule type" value="Genomic_DNA"/>
</dbReference>
<dbReference type="Pfam" id="PF04402">
    <property type="entry name" value="SIMPL"/>
    <property type="match status" value="1"/>
</dbReference>
<name>A0A0S7BUZ6_9CHLR</name>
<proteinExistence type="predicted"/>
<dbReference type="PANTHER" id="PTHR34387:SF2">
    <property type="entry name" value="SLR1258 PROTEIN"/>
    <property type="match status" value="1"/>
</dbReference>